<dbReference type="CDD" id="cd07377">
    <property type="entry name" value="WHTH_GntR"/>
    <property type="match status" value="1"/>
</dbReference>
<dbReference type="Gene3D" id="1.10.10.10">
    <property type="entry name" value="Winged helix-like DNA-binding domain superfamily/Winged helix DNA-binding domain"/>
    <property type="match status" value="1"/>
</dbReference>
<gene>
    <name evidence="5" type="ORF">PIL02S_06664</name>
</gene>
<evidence type="ECO:0000256" key="3">
    <source>
        <dbReference type="ARBA" id="ARBA00023163"/>
    </source>
</evidence>
<evidence type="ECO:0000313" key="5">
    <source>
        <dbReference type="EMBL" id="PYY25070.1"/>
    </source>
</evidence>
<accession>A0A2W0BZV4</accession>
<dbReference type="RefSeq" id="WP_181430000.1">
    <property type="nucleotide sequence ID" value="NZ_PRLG01000039.1"/>
</dbReference>
<dbReference type="PANTHER" id="PTHR43537:SF53">
    <property type="entry name" value="HTH-TYPE TRANSCRIPTIONAL REPRESSOR NANR"/>
    <property type="match status" value="1"/>
</dbReference>
<dbReference type="SMART" id="SM00345">
    <property type="entry name" value="HTH_GNTR"/>
    <property type="match status" value="1"/>
</dbReference>
<evidence type="ECO:0000256" key="2">
    <source>
        <dbReference type="ARBA" id="ARBA00023125"/>
    </source>
</evidence>
<dbReference type="EMBL" id="PRLG01000039">
    <property type="protein sequence ID" value="PYY25070.1"/>
    <property type="molecule type" value="Genomic_DNA"/>
</dbReference>
<evidence type="ECO:0000256" key="1">
    <source>
        <dbReference type="ARBA" id="ARBA00023015"/>
    </source>
</evidence>
<evidence type="ECO:0000313" key="6">
    <source>
        <dbReference type="Proteomes" id="UP000247459"/>
    </source>
</evidence>
<dbReference type="GO" id="GO:0003700">
    <property type="term" value="F:DNA-binding transcription factor activity"/>
    <property type="evidence" value="ECO:0007669"/>
    <property type="project" value="InterPro"/>
</dbReference>
<organism evidence="5 6">
    <name type="scientific">Paenibacillus illinoisensis</name>
    <dbReference type="NCBI Taxonomy" id="59845"/>
    <lineage>
        <taxon>Bacteria</taxon>
        <taxon>Bacillati</taxon>
        <taxon>Bacillota</taxon>
        <taxon>Bacilli</taxon>
        <taxon>Bacillales</taxon>
        <taxon>Paenibacillaceae</taxon>
        <taxon>Paenibacillus</taxon>
    </lineage>
</organism>
<dbReference type="SUPFAM" id="SSF46785">
    <property type="entry name" value="Winged helix' DNA-binding domain"/>
    <property type="match status" value="1"/>
</dbReference>
<dbReference type="InterPro" id="IPR036390">
    <property type="entry name" value="WH_DNA-bd_sf"/>
</dbReference>
<dbReference type="Pfam" id="PF00392">
    <property type="entry name" value="GntR"/>
    <property type="match status" value="1"/>
</dbReference>
<feature type="domain" description="HTH gntR-type" evidence="4">
    <location>
        <begin position="3"/>
        <end position="70"/>
    </location>
</feature>
<proteinExistence type="predicted"/>
<dbReference type="AlphaFoldDB" id="A0A2W0BZV4"/>
<dbReference type="SMART" id="SM00895">
    <property type="entry name" value="FCD"/>
    <property type="match status" value="1"/>
</dbReference>
<dbReference type="InterPro" id="IPR008920">
    <property type="entry name" value="TF_FadR/GntR_C"/>
</dbReference>
<dbReference type="Proteomes" id="UP000247459">
    <property type="component" value="Unassembled WGS sequence"/>
</dbReference>
<dbReference type="Pfam" id="PF07729">
    <property type="entry name" value="FCD"/>
    <property type="match status" value="1"/>
</dbReference>
<evidence type="ECO:0000259" key="4">
    <source>
        <dbReference type="PROSITE" id="PS50949"/>
    </source>
</evidence>
<dbReference type="PANTHER" id="PTHR43537">
    <property type="entry name" value="TRANSCRIPTIONAL REGULATOR, GNTR FAMILY"/>
    <property type="match status" value="1"/>
</dbReference>
<keyword evidence="3" id="KW-0804">Transcription</keyword>
<reference evidence="5 6" key="1">
    <citation type="submission" date="2018-01" db="EMBL/GenBank/DDBJ databases">
        <title>Genome sequence of the PGP bacterium Paenibacillus illinoisensis E3.</title>
        <authorList>
            <person name="Rolli E."/>
            <person name="Marasco R."/>
            <person name="Bessem C."/>
            <person name="Michoud G."/>
            <person name="Gaiarsa S."/>
            <person name="Borin S."/>
            <person name="Daffonchio D."/>
        </authorList>
    </citation>
    <scope>NUCLEOTIDE SEQUENCE [LARGE SCALE GENOMIC DNA]</scope>
    <source>
        <strain evidence="5 6">E3</strain>
    </source>
</reference>
<dbReference type="PROSITE" id="PS50949">
    <property type="entry name" value="HTH_GNTR"/>
    <property type="match status" value="1"/>
</dbReference>
<dbReference type="InterPro" id="IPR000524">
    <property type="entry name" value="Tscrpt_reg_HTH_GntR"/>
</dbReference>
<name>A0A2W0BZV4_9BACL</name>
<keyword evidence="2" id="KW-0238">DNA-binding</keyword>
<sequence length="220" mass="25447">MTKGKEREIYRDIKLAITQHKLLPNSQLVEDALAEAFEVSRTPIRNVLRRLEMEKLVTVIPYRGAFVSCPSVDEAREVYEMRRVIETSMVRKLCATVKPEQLFPIETLIREEHQASHEGDIVGALDVTVDIHLKLAELSDNYYYYHFLEELISLTSVIIALYGTDQSFCHDHIDLLAAIQQQDGEQAARIMTEHLWQIERSLNFTETAPNVLNFKEIFQK</sequence>
<dbReference type="InterPro" id="IPR036388">
    <property type="entry name" value="WH-like_DNA-bd_sf"/>
</dbReference>
<comment type="caution">
    <text evidence="5">The sequence shown here is derived from an EMBL/GenBank/DDBJ whole genome shotgun (WGS) entry which is preliminary data.</text>
</comment>
<protein>
    <submittedName>
        <fullName evidence="5">GntR family transcriptional regulator</fullName>
    </submittedName>
</protein>
<dbReference type="Gene3D" id="1.20.120.530">
    <property type="entry name" value="GntR ligand-binding domain-like"/>
    <property type="match status" value="1"/>
</dbReference>
<dbReference type="SUPFAM" id="SSF48008">
    <property type="entry name" value="GntR ligand-binding domain-like"/>
    <property type="match status" value="1"/>
</dbReference>
<dbReference type="GO" id="GO:0003677">
    <property type="term" value="F:DNA binding"/>
    <property type="evidence" value="ECO:0007669"/>
    <property type="project" value="UniProtKB-KW"/>
</dbReference>
<keyword evidence="1" id="KW-0805">Transcription regulation</keyword>
<dbReference type="InterPro" id="IPR011711">
    <property type="entry name" value="GntR_C"/>
</dbReference>